<evidence type="ECO:0000313" key="3">
    <source>
        <dbReference type="Proteomes" id="UP001472677"/>
    </source>
</evidence>
<dbReference type="EMBL" id="JBBPBM010000004">
    <property type="protein sequence ID" value="KAK8589540.1"/>
    <property type="molecule type" value="Genomic_DNA"/>
</dbReference>
<organism evidence="2 3">
    <name type="scientific">Hibiscus sabdariffa</name>
    <name type="common">roselle</name>
    <dbReference type="NCBI Taxonomy" id="183260"/>
    <lineage>
        <taxon>Eukaryota</taxon>
        <taxon>Viridiplantae</taxon>
        <taxon>Streptophyta</taxon>
        <taxon>Embryophyta</taxon>
        <taxon>Tracheophyta</taxon>
        <taxon>Spermatophyta</taxon>
        <taxon>Magnoliopsida</taxon>
        <taxon>eudicotyledons</taxon>
        <taxon>Gunneridae</taxon>
        <taxon>Pentapetalae</taxon>
        <taxon>rosids</taxon>
        <taxon>malvids</taxon>
        <taxon>Malvales</taxon>
        <taxon>Malvaceae</taxon>
        <taxon>Malvoideae</taxon>
        <taxon>Hibiscus</taxon>
    </lineage>
</organism>
<gene>
    <name evidence="2" type="ORF">V6N12_023934</name>
</gene>
<evidence type="ECO:0000313" key="2">
    <source>
        <dbReference type="EMBL" id="KAK8589540.1"/>
    </source>
</evidence>
<evidence type="ECO:0000256" key="1">
    <source>
        <dbReference type="SAM" id="MobiDB-lite"/>
    </source>
</evidence>
<keyword evidence="3" id="KW-1185">Reference proteome</keyword>
<feature type="region of interest" description="Disordered" evidence="1">
    <location>
        <begin position="89"/>
        <end position="115"/>
    </location>
</feature>
<accession>A0ABR2FZ50</accession>
<proteinExistence type="predicted"/>
<name>A0ABR2FZ50_9ROSI</name>
<protein>
    <submittedName>
        <fullName evidence="2">Uncharacterized protein</fullName>
    </submittedName>
</protein>
<dbReference type="Proteomes" id="UP001472677">
    <property type="component" value="Unassembled WGS sequence"/>
</dbReference>
<sequence length="115" mass="12147">MDMDTNAVVLGRSRQPTDITVHNGSDSSDLQGALVSARNRLSFRDVVTGHAEPTQQDNFISALDVELAASDVLISRDVVEASSVEVDSLEPAVEKDNGSGGPMYEGRVPAATTMS</sequence>
<comment type="caution">
    <text evidence="2">The sequence shown here is derived from an EMBL/GenBank/DDBJ whole genome shotgun (WGS) entry which is preliminary data.</text>
</comment>
<reference evidence="2 3" key="1">
    <citation type="journal article" date="2024" name="G3 (Bethesda)">
        <title>Genome assembly of Hibiscus sabdariffa L. provides insights into metabolisms of medicinal natural products.</title>
        <authorList>
            <person name="Kim T."/>
        </authorList>
    </citation>
    <scope>NUCLEOTIDE SEQUENCE [LARGE SCALE GENOMIC DNA]</scope>
    <source>
        <strain evidence="2">TK-2024</strain>
        <tissue evidence="2">Old leaves</tissue>
    </source>
</reference>